<keyword evidence="3" id="KW-1185">Reference proteome</keyword>
<organism evidence="2 3">
    <name type="scientific">Pelotomaculum thermopropionicum (strain DSM 13744 / JCM 10971 / SI)</name>
    <dbReference type="NCBI Taxonomy" id="370438"/>
    <lineage>
        <taxon>Bacteria</taxon>
        <taxon>Bacillati</taxon>
        <taxon>Bacillota</taxon>
        <taxon>Clostridia</taxon>
        <taxon>Eubacteriales</taxon>
        <taxon>Desulfotomaculaceae</taxon>
        <taxon>Pelotomaculum</taxon>
    </lineage>
</organism>
<dbReference type="HOGENOM" id="CLU_076312_0_1_9"/>
<dbReference type="Pfam" id="PF05685">
    <property type="entry name" value="Uma2"/>
    <property type="match status" value="1"/>
</dbReference>
<dbReference type="Proteomes" id="UP000006556">
    <property type="component" value="Chromosome"/>
</dbReference>
<name>A5D596_PELTS</name>
<dbReference type="InterPro" id="IPR008538">
    <property type="entry name" value="Uma2"/>
</dbReference>
<protein>
    <submittedName>
        <fullName evidence="2">Uncharacterized protein conserved in cyanobacteria</fullName>
    </submittedName>
</protein>
<dbReference type="InterPro" id="IPR011335">
    <property type="entry name" value="Restrct_endonuc-II-like"/>
</dbReference>
<dbReference type="Gene3D" id="3.90.1570.10">
    <property type="entry name" value="tt1808, chain A"/>
    <property type="match status" value="1"/>
</dbReference>
<dbReference type="SUPFAM" id="SSF52980">
    <property type="entry name" value="Restriction endonuclease-like"/>
    <property type="match status" value="1"/>
</dbReference>
<dbReference type="InterPro" id="IPR012296">
    <property type="entry name" value="Nuclease_put_TT1808"/>
</dbReference>
<gene>
    <name evidence="2" type="primary">Uma2</name>
    <name evidence="2" type="ordered locus">PTH_0404</name>
</gene>
<evidence type="ECO:0000259" key="1">
    <source>
        <dbReference type="Pfam" id="PF05685"/>
    </source>
</evidence>
<dbReference type="PANTHER" id="PTHR34107:SF4">
    <property type="entry name" value="SLL1222 PROTEIN"/>
    <property type="match status" value="1"/>
</dbReference>
<accession>A5D596</accession>
<proteinExistence type="predicted"/>
<feature type="domain" description="Putative restriction endonuclease" evidence="1">
    <location>
        <begin position="24"/>
        <end position="189"/>
    </location>
</feature>
<dbReference type="AlphaFoldDB" id="A5D596"/>
<evidence type="ECO:0000313" key="2">
    <source>
        <dbReference type="EMBL" id="BAF58585.1"/>
    </source>
</evidence>
<dbReference type="STRING" id="370438.PTH_0404"/>
<reference evidence="3" key="1">
    <citation type="journal article" date="2008" name="Genome Res.">
        <title>The genome of Pelotomaculum thermopropionicum reveals niche-associated evolution in anaerobic microbiota.</title>
        <authorList>
            <person name="Kosaka T."/>
            <person name="Kato S."/>
            <person name="Shimoyama T."/>
            <person name="Ishii S."/>
            <person name="Abe T."/>
            <person name="Watanabe K."/>
        </authorList>
    </citation>
    <scope>NUCLEOTIDE SEQUENCE [LARGE SCALE GENOMIC DNA]</scope>
    <source>
        <strain evidence="3">DSM 13744 / JCM 10971 / SI</strain>
    </source>
</reference>
<sequence>MDASCCEPGLAYKAIPEKAVYTYEDYCRLPEGAPYELIGGKLVMTPSPGKKHQIILKRLLKLLDNYVEDKDAGEVLCAPRDVCLAPTEVYQPDILFVAKDRLEISAEDKVNGAPDMIAEILSPSNAYYDLRKKFKAYEKYGVREYWIVDPEEASIEVYELADGKFRLAAQKEKSGTVSSVVLPGFTIKLEDIFPS</sequence>
<dbReference type="PANTHER" id="PTHR34107">
    <property type="entry name" value="SLL0198 PROTEIN-RELATED"/>
    <property type="match status" value="1"/>
</dbReference>
<dbReference type="KEGG" id="pth:PTH_0404"/>
<dbReference type="eggNOG" id="COG4636">
    <property type="taxonomic scope" value="Bacteria"/>
</dbReference>
<evidence type="ECO:0000313" key="3">
    <source>
        <dbReference type="Proteomes" id="UP000006556"/>
    </source>
</evidence>
<dbReference type="EMBL" id="AP009389">
    <property type="protein sequence ID" value="BAF58585.1"/>
    <property type="molecule type" value="Genomic_DNA"/>
</dbReference>
<dbReference type="CDD" id="cd06260">
    <property type="entry name" value="DUF820-like"/>
    <property type="match status" value="1"/>
</dbReference>